<dbReference type="EMBL" id="AP017895">
    <property type="protein sequence ID" value="BAV88833.1"/>
    <property type="molecule type" value="Genomic_DNA"/>
</dbReference>
<dbReference type="InterPro" id="IPR020103">
    <property type="entry name" value="PsdUridine_synth_cat_dom_sf"/>
</dbReference>
<dbReference type="GO" id="GO:0006396">
    <property type="term" value="P:RNA processing"/>
    <property type="evidence" value="ECO:0007669"/>
    <property type="project" value="UniProtKB-ARBA"/>
</dbReference>
<dbReference type="GO" id="GO:0009982">
    <property type="term" value="F:pseudouridine synthase activity"/>
    <property type="evidence" value="ECO:0007669"/>
    <property type="project" value="InterPro"/>
</dbReference>
<gene>
    <name evidence="2" type="ORF">RA11412_2534</name>
</gene>
<dbReference type="Gene3D" id="3.30.70.660">
    <property type="entry name" value="Pseudouridine synthase I, catalytic domain, C-terminal subdomain"/>
    <property type="match status" value="1"/>
</dbReference>
<dbReference type="GO" id="GO:0001522">
    <property type="term" value="P:pseudouridine synthesis"/>
    <property type="evidence" value="ECO:0007669"/>
    <property type="project" value="InterPro"/>
</dbReference>
<dbReference type="Pfam" id="PF01416">
    <property type="entry name" value="PseudoU_synth_1"/>
    <property type="match status" value="1"/>
</dbReference>
<protein>
    <submittedName>
        <fullName evidence="2">tRNA pseudouridine synthase A</fullName>
    </submittedName>
</protein>
<dbReference type="AlphaFoldDB" id="A0A2Z5R2A7"/>
<evidence type="ECO:0000313" key="3">
    <source>
        <dbReference type="Proteomes" id="UP000250241"/>
    </source>
</evidence>
<accession>A0A2Z5R2A7</accession>
<evidence type="ECO:0000313" key="2">
    <source>
        <dbReference type="EMBL" id="BAV88833.1"/>
    </source>
</evidence>
<dbReference type="GO" id="GO:0003723">
    <property type="term" value="F:RNA binding"/>
    <property type="evidence" value="ECO:0007669"/>
    <property type="project" value="InterPro"/>
</dbReference>
<organism evidence="2 3">
    <name type="scientific">Rothia aeria</name>
    <dbReference type="NCBI Taxonomy" id="172042"/>
    <lineage>
        <taxon>Bacteria</taxon>
        <taxon>Bacillati</taxon>
        <taxon>Actinomycetota</taxon>
        <taxon>Actinomycetes</taxon>
        <taxon>Micrococcales</taxon>
        <taxon>Micrococcaceae</taxon>
        <taxon>Rothia</taxon>
    </lineage>
</organism>
<dbReference type="GO" id="GO:0140098">
    <property type="term" value="F:catalytic activity, acting on RNA"/>
    <property type="evidence" value="ECO:0007669"/>
    <property type="project" value="UniProtKB-ARBA"/>
</dbReference>
<name>A0A2Z5R2A7_9MICC</name>
<dbReference type="KEGG" id="raj:RA11412_2534"/>
<keyword evidence="3" id="KW-1185">Reference proteome</keyword>
<feature type="domain" description="Pseudouridine synthase I TruA alpha/beta" evidence="1">
    <location>
        <begin position="4"/>
        <end position="71"/>
    </location>
</feature>
<dbReference type="Proteomes" id="UP000250241">
    <property type="component" value="Chromosome"/>
</dbReference>
<evidence type="ECO:0000259" key="1">
    <source>
        <dbReference type="Pfam" id="PF01416"/>
    </source>
</evidence>
<reference evidence="2 3" key="1">
    <citation type="submission" date="2016-10" db="EMBL/GenBank/DDBJ databases">
        <title>Genome sequence of Rothia aeria strain JCM11412.</title>
        <authorList>
            <person name="Nambu T."/>
        </authorList>
    </citation>
    <scope>NUCLEOTIDE SEQUENCE [LARGE SCALE GENOMIC DNA]</scope>
    <source>
        <strain evidence="2 3">JCM 11412</strain>
    </source>
</reference>
<dbReference type="InterPro" id="IPR020097">
    <property type="entry name" value="PsdUridine_synth_TruA_a/b_dom"/>
</dbReference>
<dbReference type="InterPro" id="IPR020095">
    <property type="entry name" value="PsdUridine_synth_TruA_C"/>
</dbReference>
<proteinExistence type="predicted"/>
<dbReference type="SUPFAM" id="SSF55120">
    <property type="entry name" value="Pseudouridine synthase"/>
    <property type="match status" value="1"/>
</dbReference>
<sequence>MRTEEGLIEAHIVADAFCHHMVRSIIGALVLYASGKRTREWLRGLIDSPARDASLTLAPPQGLSLAEIYYPAPEEYGAQAERARRMRTAATAG</sequence>